<dbReference type="EMBL" id="AFBI03000056">
    <property type="protein sequence ID" value="EJW02792.1"/>
    <property type="molecule type" value="Genomic_DNA"/>
</dbReference>
<name>J9DN45_EDHAE</name>
<organism evidence="2 3">
    <name type="scientific">Edhazardia aedis (strain USNM 41457)</name>
    <name type="common">Microsporidian parasite</name>
    <dbReference type="NCBI Taxonomy" id="1003232"/>
    <lineage>
        <taxon>Eukaryota</taxon>
        <taxon>Fungi</taxon>
        <taxon>Fungi incertae sedis</taxon>
        <taxon>Microsporidia</taxon>
        <taxon>Edhazardia</taxon>
    </lineage>
</organism>
<keyword evidence="3" id="KW-1185">Reference proteome</keyword>
<reference evidence="2 3" key="1">
    <citation type="submission" date="2011-08" db="EMBL/GenBank/DDBJ databases">
        <authorList>
            <person name="Liu Z.J."/>
            <person name="Shi F.L."/>
            <person name="Lu J.Q."/>
            <person name="Li M."/>
            <person name="Wang Z.L."/>
        </authorList>
    </citation>
    <scope>NUCLEOTIDE SEQUENCE [LARGE SCALE GENOMIC DNA]</scope>
    <source>
        <strain evidence="2 3">USNM 41457</strain>
    </source>
</reference>
<feature type="region of interest" description="Disordered" evidence="1">
    <location>
        <begin position="754"/>
        <end position="789"/>
    </location>
</feature>
<comment type="caution">
    <text evidence="2">The sequence shown here is derived from an EMBL/GenBank/DDBJ whole genome shotgun (WGS) entry which is preliminary data.</text>
</comment>
<sequence length="1471" mass="172602">MNTHENIHDFDDCTVLIKEDSIKFIDNDIYTVKMRPFHAFVYNKNSIYFQYNSGNDKWSSNMACQNRSNIHINDDIMNIHGNSIKGVNRHSIRGKRKYGKNNCGITNYDVNGVIEFKEYSSIHLDEDDSVCKTVYLLKHKYSKPQEVLETESRFLGVINDNIVLQGNDSVYIVDMECKKKRISVEIECKRFIFYWDFLVCINEKEIVFICIHKEDIKVYNYDIEVIDIYCNLNYRKSLVLEEDFSLEILNDLLIVGNLIFYREMFLGIVNCALLTSFNSKIDYGNNFQRESRNSILERTILNIKKYGENYKGDDYPVQKNYSLHKNNIIPFINFKEASASIYFEISCCITSEEKYLFYYRLFQNKELSEIISEIDFSNISILQMKYYLFNLFLVLEDEKEKQQTLKLLEILIKKKNQEFKPEISTFFLNEEKQSKRHCESDEPIDSNEFCMCSNRRSFYINNMILDDTELLNRNLRLKCYGYFDFQERFFELENRKKHLETPTSSVYTSKKTSKYINTQENRTYSINIDRSCKDDNDCYCHASKQMFMLKKNNKRMYDKWNKSIDKNINALLKIYGRLEPGSFIKSYNKEFSYSSALIHFIEHHSRFDFKVIYIKIDEQDTCISELKTMCTNVCKYVPLCYSIIMLNEYPLKYYYKKHEPLHFFRTSYININNRSKAEINIDNENAFKQNNESVDGYLKLCRSFEDRKHRIYDSKSVGGNSNIRCTTNSNTSGSTINSNDDLLTTSNNLNISNNTINSSDVNSRNNSSNSGINSSNTNSNPMYENNRQNISNNTINSIHSGNGKNCYNNTLGPEISVISPLDIISNNIGDTRLKDVFELLNPFELIELKYDETDLEKKRETSYINRITASIGNAYFNFCVQPDIKFLGYNRVRFRVKRNKIEYLSVDRCFQEVADILLGINVMVSQCFDIPKTGEKLRFWDNSNYKKPAESSTQRHVDAEELFENLPVDSYTIKNANLVGNGCEIEDESFESSEGLERVNSVSNFSNQYHVSTDLTDYGTFDELEELNNDSSRTNRQHRTYDPNNIVAGFGLNDEVKFVSDITVNNETYMDFLDTLLYEVKQKNITHIELMIKKIPFYKVNKRSSFGIKPSLFGFLVGLGFKKQVNYNVFHLFEDDENDKVLFYIYIAYALSIKGSKDRVFRDTLLAKYNTKPYFNINLSIILSLGILFCNSDDFYIKDLLIKECNKRKPYDGAHNKGNRKFCDDFYRIFSTFALTMVCNENTKFIKLNDKLCELILNGINNYNSKSFLSKKMLIRNDSSRMEELYYSEIFTNTIDFEKTIDDVFTEININFYLSKSDVYKNMDTYTKNIDKNLSVVSETDTKTYGSINTNNTNSIHNYMKKDFDIHQKNLINPQNTFSNNPMHYSSDFSDFFNNKSNKNICSNKNIKELDDNTFFDIVNHRFNNNEAEKINGILTEKIIDEKNGSKKDQIFFDDDHFLKIKKGFYNAKYL</sequence>
<dbReference type="HOGENOM" id="CLU_250190_0_0_1"/>
<evidence type="ECO:0000256" key="1">
    <source>
        <dbReference type="SAM" id="MobiDB-lite"/>
    </source>
</evidence>
<dbReference type="Proteomes" id="UP000003163">
    <property type="component" value="Unassembled WGS sequence"/>
</dbReference>
<accession>J9DN45</accession>
<protein>
    <submittedName>
        <fullName evidence="2">Uncharacterized protein</fullName>
    </submittedName>
</protein>
<dbReference type="OrthoDB" id="26401at2759"/>
<gene>
    <name evidence="2" type="ORF">EDEG_02814</name>
</gene>
<reference evidence="3" key="2">
    <citation type="submission" date="2015-07" db="EMBL/GenBank/DDBJ databases">
        <title>Contrasting host-pathogen interactions and genome evolution in two generalist and specialist microsporidian pathogens of mosquitoes.</title>
        <authorList>
            <consortium name="The Broad Institute Genomics Platform"/>
            <consortium name="The Broad Institute Genome Sequencing Center for Infectious Disease"/>
            <person name="Cuomo C.A."/>
            <person name="Sanscrainte N.D."/>
            <person name="Goldberg J.M."/>
            <person name="Heiman D."/>
            <person name="Young S."/>
            <person name="Zeng Q."/>
            <person name="Becnel J.J."/>
            <person name="Birren B.W."/>
        </authorList>
    </citation>
    <scope>NUCLEOTIDE SEQUENCE [LARGE SCALE GENOMIC DNA]</scope>
    <source>
        <strain evidence="3">USNM 41457</strain>
    </source>
</reference>
<proteinExistence type="predicted"/>
<evidence type="ECO:0000313" key="2">
    <source>
        <dbReference type="EMBL" id="EJW02792.1"/>
    </source>
</evidence>
<dbReference type="InParanoid" id="J9DN45"/>
<dbReference type="VEuPathDB" id="MicrosporidiaDB:EDEG_02814"/>
<evidence type="ECO:0000313" key="3">
    <source>
        <dbReference type="Proteomes" id="UP000003163"/>
    </source>
</evidence>